<keyword evidence="3" id="KW-1185">Reference proteome</keyword>
<name>A0A858REM7_9BACT</name>
<feature type="transmembrane region" description="Helical" evidence="1">
    <location>
        <begin position="20"/>
        <end position="43"/>
    </location>
</feature>
<evidence type="ECO:0000256" key="1">
    <source>
        <dbReference type="SAM" id="Phobius"/>
    </source>
</evidence>
<dbReference type="KEGG" id="luo:HHL09_05145"/>
<accession>A0A858REM7</accession>
<organism evidence="2 3">
    <name type="scientific">Luteolibacter luteus</name>
    <dbReference type="NCBI Taxonomy" id="2728835"/>
    <lineage>
        <taxon>Bacteria</taxon>
        <taxon>Pseudomonadati</taxon>
        <taxon>Verrucomicrobiota</taxon>
        <taxon>Verrucomicrobiia</taxon>
        <taxon>Verrucomicrobiales</taxon>
        <taxon>Verrucomicrobiaceae</taxon>
        <taxon>Luteolibacter</taxon>
    </lineage>
</organism>
<protein>
    <submittedName>
        <fullName evidence="2">AsmA-like C-terminal region-containing protein</fullName>
    </submittedName>
</protein>
<evidence type="ECO:0000313" key="2">
    <source>
        <dbReference type="EMBL" id="QJE95185.1"/>
    </source>
</evidence>
<proteinExistence type="predicted"/>
<evidence type="ECO:0000313" key="3">
    <source>
        <dbReference type="Proteomes" id="UP000501812"/>
    </source>
</evidence>
<sequence>MSRRQRRRAGTGEAKGISRWWVRGIVAALIFGVVAMGGGYLWLRSWLHGESFRHMLAASADKELRVKSEFGPFQWSGTRMDTTGFQASGEGLVRSIDAEGLQVEIGLGGWWKDVWQVDDARAKRIEIEIDTTAAERVKDLPSTGEDTARPKAKKWYDSLVPHEVELRQVEFDRSSLSVLTKSGTIGILGTFWRLTPDGAKGSYRAEGSDGVVQMPWKWAPPMQLGRARLRYQEDTVFLTDADFQVYESGRLDLSGEMSAKGKGYAFNGYLRDVSCAEILPEDWKQRLAGNVDAEFSVDKRNDKPAVSGHLNLTDGMLTALPLLDALSAYADTSRFRRLTLQDAKADFEWEDGALTLRNLVLASEGLVRLEGALRVDKQERLDGRFRLGLVPGVLAKIPGAETSVFSPGERGLLWTDLHITGTVDKPEEDLTARLIEAAGMRMIEILPETGEKVLKFTQQVVGEDLQAHLKNAPGLIKEGTDLIDKGRDTLKEAEGVVREVGGLFDALRGKDEEKKE</sequence>
<keyword evidence="1" id="KW-1133">Transmembrane helix</keyword>
<reference evidence="2 3" key="1">
    <citation type="submission" date="2020-04" db="EMBL/GenBank/DDBJ databases">
        <title>Luteolibacter sp. G-1-1-1 isolated from soil.</title>
        <authorList>
            <person name="Dahal R.H."/>
        </authorList>
    </citation>
    <scope>NUCLEOTIDE SEQUENCE [LARGE SCALE GENOMIC DNA]</scope>
    <source>
        <strain evidence="2 3">G-1-1-1</strain>
    </source>
</reference>
<dbReference type="RefSeq" id="WP_169453406.1">
    <property type="nucleotide sequence ID" value="NZ_CP051774.1"/>
</dbReference>
<keyword evidence="1" id="KW-0812">Transmembrane</keyword>
<dbReference type="AlphaFoldDB" id="A0A858REM7"/>
<dbReference type="Proteomes" id="UP000501812">
    <property type="component" value="Chromosome"/>
</dbReference>
<gene>
    <name evidence="2" type="ORF">HHL09_05145</name>
</gene>
<keyword evidence="1" id="KW-0472">Membrane</keyword>
<dbReference type="EMBL" id="CP051774">
    <property type="protein sequence ID" value="QJE95185.1"/>
    <property type="molecule type" value="Genomic_DNA"/>
</dbReference>